<evidence type="ECO:0000259" key="3">
    <source>
        <dbReference type="PROSITE" id="PS50240"/>
    </source>
</evidence>
<dbReference type="Proteomes" id="UP000694542">
    <property type="component" value="Chromosome 1"/>
</dbReference>
<dbReference type="GO" id="GO:0006508">
    <property type="term" value="P:proteolysis"/>
    <property type="evidence" value="ECO:0007669"/>
    <property type="project" value="InterPro"/>
</dbReference>
<evidence type="ECO:0000313" key="6">
    <source>
        <dbReference type="Ensembl" id="ENSCAFP00040017052.1"/>
    </source>
</evidence>
<dbReference type="Ensembl" id="ENSCAFT00000104451.1">
    <property type="protein sequence ID" value="ENSCAFP00000074625.1"/>
    <property type="gene ID" value="ENSCAFG00000052549.1"/>
</dbReference>
<dbReference type="Pfam" id="PF00089">
    <property type="entry name" value="Trypsin"/>
    <property type="match status" value="2"/>
</dbReference>
<reference evidence="5" key="3">
    <citation type="submission" date="2019-03" db="EMBL/GenBank/DDBJ databases">
        <authorList>
            <person name="Warren W.C."/>
            <person name="Johnson G.S."/>
        </authorList>
    </citation>
    <scope>NUCLEOTIDE SEQUENCE [LARGE SCALE GENOMIC DNA]</scope>
    <source>
        <strain evidence="5">Basenji</strain>
    </source>
</reference>
<dbReference type="Proteomes" id="UP000002254">
    <property type="component" value="Chromosome 1"/>
</dbReference>
<reference evidence="4 7" key="1">
    <citation type="journal article" date="2005" name="Nature">
        <title>Genome sequence, comparative analysis and haplotype structure of the domestic dog.</title>
        <authorList>
            <consortium name="Broad Sequencing Platform"/>
            <person name="Lindblad-Toh K."/>
            <person name="Wade C.M."/>
            <person name="Mikkelsen T.S."/>
            <person name="Karlsson E.K."/>
            <person name="Jaffe D.B."/>
            <person name="Kamal M."/>
            <person name="Clamp M."/>
            <person name="Chang J.L."/>
            <person name="Kulbokas E.J. III"/>
            <person name="Zody M.C."/>
            <person name="Mauceli E."/>
            <person name="Xie X."/>
            <person name="Breen M."/>
            <person name="Wayne R.K."/>
            <person name="Ostrander E.A."/>
            <person name="Ponting C.P."/>
            <person name="Galibert F."/>
            <person name="Smith D.R."/>
            <person name="DeJong P.J."/>
            <person name="Kirkness E."/>
            <person name="Alvarez P."/>
            <person name="Biagi T."/>
            <person name="Brockman W."/>
            <person name="Butler J."/>
            <person name="Chin C.W."/>
            <person name="Cook A."/>
            <person name="Cuff J."/>
            <person name="Daly M.J."/>
            <person name="DeCaprio D."/>
            <person name="Gnerre S."/>
            <person name="Grabherr M."/>
            <person name="Kellis M."/>
            <person name="Kleber M."/>
            <person name="Bardeleben C."/>
            <person name="Goodstadt L."/>
            <person name="Heger A."/>
            <person name="Hitte C."/>
            <person name="Kim L."/>
            <person name="Koepfli K.P."/>
            <person name="Parker H.G."/>
            <person name="Pollinger J.P."/>
            <person name="Searle S.M."/>
            <person name="Sutter N.B."/>
            <person name="Thomas R."/>
            <person name="Webber C."/>
            <person name="Baldwin J."/>
            <person name="Abebe A."/>
            <person name="Abouelleil A."/>
            <person name="Aftuck L."/>
            <person name="Ait-Zahra M."/>
            <person name="Aldredge T."/>
            <person name="Allen N."/>
            <person name="An P."/>
            <person name="Anderson S."/>
            <person name="Antoine C."/>
            <person name="Arachchi H."/>
            <person name="Aslam A."/>
            <person name="Ayotte L."/>
            <person name="Bachantsang P."/>
            <person name="Barry A."/>
            <person name="Bayul T."/>
            <person name="Benamara M."/>
            <person name="Berlin A."/>
            <person name="Bessette D."/>
            <person name="Blitshteyn B."/>
            <person name="Bloom T."/>
            <person name="Blye J."/>
            <person name="Boguslavskiy L."/>
            <person name="Bonnet C."/>
            <person name="Boukhgalter B."/>
            <person name="Brown A."/>
            <person name="Cahill P."/>
            <person name="Calixte N."/>
            <person name="Camarata J."/>
            <person name="Cheshatsang Y."/>
            <person name="Chu J."/>
            <person name="Citroen M."/>
            <person name="Collymore A."/>
            <person name="Cooke P."/>
            <person name="Dawoe T."/>
            <person name="Daza R."/>
            <person name="Decktor K."/>
            <person name="DeGray S."/>
            <person name="Dhargay N."/>
            <person name="Dooley K."/>
            <person name="Dooley K."/>
            <person name="Dorje P."/>
            <person name="Dorjee K."/>
            <person name="Dorris L."/>
            <person name="Duffey N."/>
            <person name="Dupes A."/>
            <person name="Egbiremolen O."/>
            <person name="Elong R."/>
            <person name="Falk J."/>
            <person name="Farina A."/>
            <person name="Faro S."/>
            <person name="Ferguson D."/>
            <person name="Ferreira P."/>
            <person name="Fisher S."/>
            <person name="FitzGerald M."/>
            <person name="Foley K."/>
            <person name="Foley C."/>
            <person name="Franke A."/>
            <person name="Friedrich D."/>
            <person name="Gage D."/>
            <person name="Garber M."/>
            <person name="Gearin G."/>
            <person name="Giannoukos G."/>
            <person name="Goode T."/>
            <person name="Goyette A."/>
            <person name="Graham J."/>
            <person name="Grandbois E."/>
            <person name="Gyaltsen K."/>
            <person name="Hafez N."/>
            <person name="Hagopian D."/>
            <person name="Hagos B."/>
            <person name="Hall J."/>
            <person name="Healy C."/>
            <person name="Hegarty R."/>
            <person name="Honan T."/>
            <person name="Horn A."/>
            <person name="Houde N."/>
            <person name="Hughes L."/>
            <person name="Hunnicutt L."/>
            <person name="Husby M."/>
            <person name="Jester B."/>
            <person name="Jones C."/>
            <person name="Kamat A."/>
            <person name="Kanga B."/>
            <person name="Kells C."/>
            <person name="Khazanovich D."/>
            <person name="Kieu A.C."/>
            <person name="Kisner P."/>
            <person name="Kumar M."/>
            <person name="Lance K."/>
            <person name="Landers T."/>
            <person name="Lara M."/>
            <person name="Lee W."/>
            <person name="Leger J.P."/>
            <person name="Lennon N."/>
            <person name="Leuper L."/>
            <person name="LeVine S."/>
            <person name="Liu J."/>
            <person name="Liu X."/>
            <person name="Lokyitsang Y."/>
            <person name="Lokyitsang T."/>
            <person name="Lui A."/>
            <person name="Macdonald J."/>
            <person name="Major J."/>
            <person name="Marabella R."/>
            <person name="Maru K."/>
            <person name="Matthews C."/>
            <person name="McDonough S."/>
            <person name="Mehta T."/>
            <person name="Meldrim J."/>
            <person name="Melnikov A."/>
            <person name="Meneus L."/>
            <person name="Mihalev A."/>
            <person name="Mihova T."/>
            <person name="Miller K."/>
            <person name="Mittelman R."/>
            <person name="Mlenga V."/>
            <person name="Mulrain L."/>
            <person name="Munson G."/>
            <person name="Navidi A."/>
            <person name="Naylor J."/>
            <person name="Nguyen T."/>
            <person name="Nguyen N."/>
            <person name="Nguyen C."/>
            <person name="Nguyen T."/>
            <person name="Nicol R."/>
            <person name="Norbu N."/>
            <person name="Norbu C."/>
            <person name="Novod N."/>
            <person name="Nyima T."/>
            <person name="Olandt P."/>
            <person name="O'Neill B."/>
            <person name="O'Neill K."/>
            <person name="Osman S."/>
            <person name="Oyono L."/>
            <person name="Patti C."/>
            <person name="Perrin D."/>
            <person name="Phunkhang P."/>
            <person name="Pierre F."/>
            <person name="Priest M."/>
            <person name="Rachupka A."/>
            <person name="Raghuraman S."/>
            <person name="Rameau R."/>
            <person name="Ray V."/>
            <person name="Raymond C."/>
            <person name="Rege F."/>
            <person name="Rise C."/>
            <person name="Rogers J."/>
            <person name="Rogov P."/>
            <person name="Sahalie J."/>
            <person name="Settipalli S."/>
            <person name="Sharpe T."/>
            <person name="Shea T."/>
            <person name="Sheehan M."/>
            <person name="Sherpa N."/>
            <person name="Shi J."/>
            <person name="Shih D."/>
            <person name="Sloan J."/>
            <person name="Smith C."/>
            <person name="Sparrow T."/>
            <person name="Stalker J."/>
            <person name="Stange-Thomann N."/>
            <person name="Stavropoulos S."/>
            <person name="Stone C."/>
            <person name="Stone S."/>
            <person name="Sykes S."/>
            <person name="Tchuinga P."/>
            <person name="Tenzing P."/>
            <person name="Tesfaye S."/>
            <person name="Thoulutsang D."/>
            <person name="Thoulutsang Y."/>
            <person name="Topham K."/>
            <person name="Topping I."/>
            <person name="Tsamla T."/>
            <person name="Vassiliev H."/>
            <person name="Venkataraman V."/>
            <person name="Vo A."/>
            <person name="Wangchuk T."/>
            <person name="Wangdi T."/>
            <person name="Weiand M."/>
            <person name="Wilkinson J."/>
            <person name="Wilson A."/>
            <person name="Yadav S."/>
            <person name="Yang S."/>
            <person name="Yang X."/>
            <person name="Young G."/>
            <person name="Yu Q."/>
            <person name="Zainoun J."/>
            <person name="Zembek L."/>
            <person name="Zimmer A."/>
            <person name="Lander E.S."/>
        </authorList>
    </citation>
    <scope>NUCLEOTIDE SEQUENCE [LARGE SCALE GENOMIC DNA]</scope>
    <source>
        <strain evidence="4">Boxer</strain>
    </source>
</reference>
<dbReference type="Ensembl" id="ENSCAFT00040019647.1">
    <property type="protein sequence ID" value="ENSCAFP00040017052.1"/>
    <property type="gene ID" value="ENSCAFG00040010619.1"/>
</dbReference>
<dbReference type="InterPro" id="IPR001314">
    <property type="entry name" value="Peptidase_S1A"/>
</dbReference>
<dbReference type="InterPro" id="IPR001254">
    <property type="entry name" value="Trypsin_dom"/>
</dbReference>
<accession>A0A8C0S8B1</accession>
<evidence type="ECO:0000256" key="2">
    <source>
        <dbReference type="SAM" id="MobiDB-lite"/>
    </source>
</evidence>
<feature type="compositionally biased region" description="Pro residues" evidence="2">
    <location>
        <begin position="19"/>
        <end position="32"/>
    </location>
</feature>
<evidence type="ECO:0000313" key="8">
    <source>
        <dbReference type="Proteomes" id="UP000694542"/>
    </source>
</evidence>
<evidence type="ECO:0000313" key="5">
    <source>
        <dbReference type="Ensembl" id="ENSCAFP00030004532.1"/>
    </source>
</evidence>
<dbReference type="SMART" id="SM00020">
    <property type="entry name" value="Tryp_SPc"/>
    <property type="match status" value="1"/>
</dbReference>
<dbReference type="PANTHER" id="PTHR24271">
    <property type="entry name" value="KALLIKREIN-RELATED"/>
    <property type="match status" value="1"/>
</dbReference>
<dbReference type="PROSITE" id="PS50240">
    <property type="entry name" value="TRYPSIN_DOM"/>
    <property type="match status" value="1"/>
</dbReference>
<accession>A0A8P0TUC6</accession>
<dbReference type="AlphaFoldDB" id="A0A8C0S8B1"/>
<name>A0A8C0S8B1_CANLF</name>
<dbReference type="GO" id="GO:0004252">
    <property type="term" value="F:serine-type endopeptidase activity"/>
    <property type="evidence" value="ECO:0007669"/>
    <property type="project" value="InterPro"/>
</dbReference>
<dbReference type="PANTHER" id="PTHR24271:SF47">
    <property type="entry name" value="KALLIKREIN-1"/>
    <property type="match status" value="1"/>
</dbReference>
<keyword evidence="1" id="KW-1015">Disulfide bond</keyword>
<evidence type="ECO:0000313" key="7">
    <source>
        <dbReference type="Proteomes" id="UP000002254"/>
    </source>
</evidence>
<feature type="region of interest" description="Disordered" evidence="2">
    <location>
        <begin position="282"/>
        <end position="310"/>
    </location>
</feature>
<dbReference type="InterPro" id="IPR043504">
    <property type="entry name" value="Peptidase_S1_PA_chymotrypsin"/>
</dbReference>
<feature type="region of interest" description="Disordered" evidence="2">
    <location>
        <begin position="13"/>
        <end position="32"/>
    </location>
</feature>
<reference evidence="6" key="4">
    <citation type="submission" date="2025-05" db="UniProtKB">
        <authorList>
            <consortium name="Ensembl"/>
        </authorList>
    </citation>
    <scope>IDENTIFICATION</scope>
</reference>
<dbReference type="SUPFAM" id="SSF50494">
    <property type="entry name" value="Trypsin-like serine proteases"/>
    <property type="match status" value="1"/>
</dbReference>
<reference evidence="6" key="2">
    <citation type="submission" date="2018-10" db="EMBL/GenBank/DDBJ databases">
        <title>De novo assembly of a Great Dane genome.</title>
        <authorList>
            <person name="Kidd J.M."/>
            <person name="Pendleton A.L."/>
            <person name="Shen F."/>
            <person name="Emery S."/>
        </authorList>
    </citation>
    <scope>NUCLEOTIDE SEQUENCE [LARGE SCALE GENOMIC DNA]</scope>
    <source>
        <strain evidence="6">Great Dane</strain>
    </source>
</reference>
<dbReference type="Gene3D" id="2.40.10.10">
    <property type="entry name" value="Trypsin-like serine proteases"/>
    <property type="match status" value="3"/>
</dbReference>
<dbReference type="PRINTS" id="PR00722">
    <property type="entry name" value="CHYMOTRYPSIN"/>
</dbReference>
<dbReference type="InterPro" id="IPR009003">
    <property type="entry name" value="Peptidase_S1_PA"/>
</dbReference>
<sequence length="434" mass="46891">MEEKVQGGRWTLALGWEPGPQPPLQLSGPRPPPHSVLPPCSFSGSPLPPPRQGLYSSLSPFASCLCLTGPPLLLLFPVPSLLLLPGTLSQDCCLFPSTPAPVGSFWLTVLPSASSLFLFQALSFSLLLSLWICPSCCHDLLFSQGLYFSMTNSFLQPLSPCLLTSCCSLAASPYPTPLSFPGAPSLPRYYQLWLVHHNLFDHEDTTQLFEDVTSFPHPKFSLSLPKNHTRLPEEDYSHDLVLLRLAEPAQITDAVRVPDLPPQEPQVGSTCYASGWGQTLQPGAQTFGSQEEGAGNWAPGSGEPPSEELLRSHLGSGHSSFFLLLLATYIGNFQCADLKLLPKDVCAKACSQKMTDQMLCAEPLETISDSCLGNSGSPLICDGMLQGITSWGQIPCGSPSMPAVYTKLTPLPAVDQRHYVSEQLNASDLLLLSQ</sequence>
<evidence type="ECO:0000313" key="4">
    <source>
        <dbReference type="Ensembl" id="ENSCAFP00000074625.1"/>
    </source>
</evidence>
<protein>
    <recommendedName>
        <fullName evidence="3">Peptidase S1 domain-containing protein</fullName>
    </recommendedName>
</protein>
<evidence type="ECO:0000256" key="1">
    <source>
        <dbReference type="ARBA" id="ARBA00023157"/>
    </source>
</evidence>
<organism evidence="6 8">
    <name type="scientific">Canis lupus familiaris</name>
    <name type="common">Dog</name>
    <name type="synonym">Canis familiaris</name>
    <dbReference type="NCBI Taxonomy" id="9615"/>
    <lineage>
        <taxon>Eukaryota</taxon>
        <taxon>Metazoa</taxon>
        <taxon>Chordata</taxon>
        <taxon>Craniata</taxon>
        <taxon>Vertebrata</taxon>
        <taxon>Euteleostomi</taxon>
        <taxon>Mammalia</taxon>
        <taxon>Eutheria</taxon>
        <taxon>Laurasiatheria</taxon>
        <taxon>Carnivora</taxon>
        <taxon>Caniformia</taxon>
        <taxon>Canidae</taxon>
        <taxon>Canis</taxon>
    </lineage>
</organism>
<proteinExistence type="predicted"/>
<dbReference type="CDD" id="cd00190">
    <property type="entry name" value="Tryp_SPc"/>
    <property type="match status" value="1"/>
</dbReference>
<dbReference type="Proteomes" id="UP000694429">
    <property type="component" value="Chromosome 1"/>
</dbReference>
<feature type="domain" description="Peptidase S1" evidence="3">
    <location>
        <begin position="137"/>
        <end position="425"/>
    </location>
</feature>
<dbReference type="Ensembl" id="ENSCAFT00030005102.1">
    <property type="protein sequence ID" value="ENSCAFP00030004532.1"/>
    <property type="gene ID" value="ENSCAFG00030002753.1"/>
</dbReference>